<proteinExistence type="predicted"/>
<evidence type="ECO:0000256" key="1">
    <source>
        <dbReference type="ARBA" id="ARBA00022617"/>
    </source>
</evidence>
<dbReference type="KEGG" id="agv:OJF2_65490"/>
<reference evidence="8 9" key="1">
    <citation type="submission" date="2019-08" db="EMBL/GenBank/DDBJ databases">
        <title>Deep-cultivation of Planctomycetes and their phenomic and genomic characterization uncovers novel biology.</title>
        <authorList>
            <person name="Wiegand S."/>
            <person name="Jogler M."/>
            <person name="Boedeker C."/>
            <person name="Pinto D."/>
            <person name="Vollmers J."/>
            <person name="Rivas-Marin E."/>
            <person name="Kohn T."/>
            <person name="Peeters S.H."/>
            <person name="Heuer A."/>
            <person name="Rast P."/>
            <person name="Oberbeckmann S."/>
            <person name="Bunk B."/>
            <person name="Jeske O."/>
            <person name="Meyerdierks A."/>
            <person name="Storesund J.E."/>
            <person name="Kallscheuer N."/>
            <person name="Luecker S."/>
            <person name="Lage O.M."/>
            <person name="Pohl T."/>
            <person name="Merkel B.J."/>
            <person name="Hornburger P."/>
            <person name="Mueller R.-W."/>
            <person name="Bruemmer F."/>
            <person name="Labrenz M."/>
            <person name="Spormann A.M."/>
            <person name="Op den Camp H."/>
            <person name="Overmann J."/>
            <person name="Amann R."/>
            <person name="Jetten M.S.M."/>
            <person name="Mascher T."/>
            <person name="Medema M.H."/>
            <person name="Devos D.P."/>
            <person name="Kaster A.-K."/>
            <person name="Ovreas L."/>
            <person name="Rohde M."/>
            <person name="Galperin M.Y."/>
            <person name="Jogler C."/>
        </authorList>
    </citation>
    <scope>NUCLEOTIDE SEQUENCE [LARGE SCALE GENOMIC DNA]</scope>
    <source>
        <strain evidence="8 9">OJF2</strain>
    </source>
</reference>
<dbReference type="InterPro" id="IPR036909">
    <property type="entry name" value="Cyt_c-like_dom_sf"/>
</dbReference>
<dbReference type="Pfam" id="PF07635">
    <property type="entry name" value="PSCyt1"/>
    <property type="match status" value="1"/>
</dbReference>
<dbReference type="PANTHER" id="PTHR35889:SF3">
    <property type="entry name" value="F-BOX DOMAIN-CONTAINING PROTEIN"/>
    <property type="match status" value="1"/>
</dbReference>
<dbReference type="GO" id="GO:0020037">
    <property type="term" value="F:heme binding"/>
    <property type="evidence" value="ECO:0007669"/>
    <property type="project" value="InterPro"/>
</dbReference>
<dbReference type="AlphaFoldDB" id="A0A5B9WBV2"/>
<dbReference type="InterPro" id="IPR011429">
    <property type="entry name" value="Cyt_c_Planctomycete-type"/>
</dbReference>
<dbReference type="PANTHER" id="PTHR35889">
    <property type="entry name" value="CYCLOINULO-OLIGOSACCHARIDE FRUCTANOTRANSFERASE-RELATED"/>
    <property type="match status" value="1"/>
</dbReference>
<dbReference type="RefSeq" id="WP_148597451.1">
    <property type="nucleotide sequence ID" value="NZ_CP042997.1"/>
</dbReference>
<dbReference type="GO" id="GO:0046872">
    <property type="term" value="F:metal ion binding"/>
    <property type="evidence" value="ECO:0007669"/>
    <property type="project" value="UniProtKB-KW"/>
</dbReference>
<dbReference type="InterPro" id="IPR022655">
    <property type="entry name" value="DUF1553"/>
</dbReference>
<keyword evidence="1 4" id="KW-0349">Heme</keyword>
<evidence type="ECO:0000259" key="7">
    <source>
        <dbReference type="PROSITE" id="PS51007"/>
    </source>
</evidence>
<dbReference type="Pfam" id="PF07583">
    <property type="entry name" value="PSCyt2"/>
    <property type="match status" value="1"/>
</dbReference>
<keyword evidence="3 4" id="KW-0408">Iron</keyword>
<feature type="domain" description="Cytochrome c" evidence="7">
    <location>
        <begin position="27"/>
        <end position="125"/>
    </location>
</feature>
<feature type="chain" id="PRO_5023043522" evidence="6">
    <location>
        <begin position="22"/>
        <end position="887"/>
    </location>
</feature>
<evidence type="ECO:0000256" key="2">
    <source>
        <dbReference type="ARBA" id="ARBA00022723"/>
    </source>
</evidence>
<feature type="region of interest" description="Disordered" evidence="5">
    <location>
        <begin position="829"/>
        <end position="850"/>
    </location>
</feature>
<evidence type="ECO:0000256" key="5">
    <source>
        <dbReference type="SAM" id="MobiDB-lite"/>
    </source>
</evidence>
<feature type="signal peptide" evidence="6">
    <location>
        <begin position="1"/>
        <end position="21"/>
    </location>
</feature>
<evidence type="ECO:0000313" key="8">
    <source>
        <dbReference type="EMBL" id="QEH37953.1"/>
    </source>
</evidence>
<dbReference type="InterPro" id="IPR011444">
    <property type="entry name" value="DUF1549"/>
</dbReference>
<accession>A0A5B9WBV2</accession>
<dbReference type="Pfam" id="PF07587">
    <property type="entry name" value="PSD1"/>
    <property type="match status" value="1"/>
</dbReference>
<sequence precursor="true">MMRIPSHILAVSLLGLAPAAAGEPGPAPDAQRVEFFEKKIRPLLVDNCYNCHSANSGGKSGLRVDDRNGLVQGGDRGPAVVPGRPEESLLIQSVKHADDAPSMPPKKRLSDEQVADLTRWIKDGAAWPSAAVGVDLSKHDPKYDRLRAEHWAWQPLREAAPPAVRDAAWPRGDLDRFILAKLEEKGLRPVGDADKTALIRRASFDLTGLPPTPEEVSAFLADESPDAFAKVVDRLLASPAFGERWARHWLDVARYGESTGGSRNVPYPHSWRYRDYVIDAFTRDKPYDQFIREQVAGDLLPASSQAEKDAHAVATGFLAIGQKDVNQRFKVRFVMDNVDEQIDAVSRSFLAVTASCARCHDHKFDPIPQADYYALAGIFQSTDLCAGVRNKMGGGGLDYYDTSLLITLGKEVKAEEDPALAEKIAKATRAYEDARKEFQKIRGTPEGLAIQPNGRPKQFQFRQKMNKAQAELSALTDPAAKGNVAIGVRDAKQVADTEVRIRGEAEKLGPVVPRGFLSIPAVADAPKLNAKQSGRLELARWLSSPRNPLTSRVMANRVWQHLFDQGLVKTVDNFGVNGDIPSHPELLDYLAAGFVADGWSVKKLVRRIVLSRAYGLSSEARPENLNVDPANRLVWRHSPRRLSGEEIRDATLAADGTLSRSHPEGSAAKDLKVMELPNNGPLARTLAEKALASVDRSIYLPLLRGLTPTSLEVFDFAEQSMVTGSRDTTTVATQALYFLNDPFIRRHSLNLAERLLARAELDDDARVELAYRLTLGRGPTPREIERGRRFLAEYERSEAEAIAAGGEGSNGPSDTVVVDDNAATLAATGTNGGAGAGAAKPPIDPDQIIPTDAPVKEEVIRASTPRDAAWAGFCQAIFGSAEFRYVR</sequence>
<dbReference type="OrthoDB" id="127107at2"/>
<evidence type="ECO:0000256" key="4">
    <source>
        <dbReference type="PROSITE-ProRule" id="PRU00433"/>
    </source>
</evidence>
<gene>
    <name evidence="8" type="ORF">OJF2_65490</name>
</gene>
<keyword evidence="2 4" id="KW-0479">Metal-binding</keyword>
<dbReference type="InterPro" id="IPR009056">
    <property type="entry name" value="Cyt_c-like_dom"/>
</dbReference>
<protein>
    <submittedName>
        <fullName evidence="8">Planctomycete cytochrome C</fullName>
    </submittedName>
</protein>
<dbReference type="GO" id="GO:0009055">
    <property type="term" value="F:electron transfer activity"/>
    <property type="evidence" value="ECO:0007669"/>
    <property type="project" value="InterPro"/>
</dbReference>
<name>A0A5B9WBV2_9BACT</name>
<evidence type="ECO:0000256" key="3">
    <source>
        <dbReference type="ARBA" id="ARBA00023004"/>
    </source>
</evidence>
<organism evidence="8 9">
    <name type="scientific">Aquisphaera giovannonii</name>
    <dbReference type="NCBI Taxonomy" id="406548"/>
    <lineage>
        <taxon>Bacteria</taxon>
        <taxon>Pseudomonadati</taxon>
        <taxon>Planctomycetota</taxon>
        <taxon>Planctomycetia</taxon>
        <taxon>Isosphaerales</taxon>
        <taxon>Isosphaeraceae</taxon>
        <taxon>Aquisphaera</taxon>
    </lineage>
</organism>
<feature type="compositionally biased region" description="Low complexity" evidence="5">
    <location>
        <begin position="837"/>
        <end position="850"/>
    </location>
</feature>
<keyword evidence="9" id="KW-1185">Reference proteome</keyword>
<evidence type="ECO:0000313" key="9">
    <source>
        <dbReference type="Proteomes" id="UP000324233"/>
    </source>
</evidence>
<dbReference type="SUPFAM" id="SSF46626">
    <property type="entry name" value="Cytochrome c"/>
    <property type="match status" value="1"/>
</dbReference>
<dbReference type="EMBL" id="CP042997">
    <property type="protein sequence ID" value="QEH37953.1"/>
    <property type="molecule type" value="Genomic_DNA"/>
</dbReference>
<dbReference type="Proteomes" id="UP000324233">
    <property type="component" value="Chromosome"/>
</dbReference>
<keyword evidence="6" id="KW-0732">Signal</keyword>
<evidence type="ECO:0000256" key="6">
    <source>
        <dbReference type="SAM" id="SignalP"/>
    </source>
</evidence>
<dbReference type="Gene3D" id="1.10.760.10">
    <property type="entry name" value="Cytochrome c-like domain"/>
    <property type="match status" value="1"/>
</dbReference>
<dbReference type="PROSITE" id="PS51007">
    <property type="entry name" value="CYTC"/>
    <property type="match status" value="1"/>
</dbReference>